<evidence type="ECO:0000259" key="2">
    <source>
        <dbReference type="Pfam" id="PF22725"/>
    </source>
</evidence>
<sequence>MADARVRLGMVGGGQGAFIGGVHRIAARIDDRYELVAGALSSKPDVAKASADELHIAPDRSYASYEEMFAAEAKREDGIEAVAIVTPNHMHFPVAKAALEAGINVICDKPVTRTLEEALELEQICAKSDAFFALTHNYSAYPLVRYAREMVERGDLGQVRLVQVEYPQEWLTQAPEEDNKQAAWRTDPKRSGKAGCLGDIGTHAFQLATFISQLELDSVSADLTAFVPGRAVDDNVHAMMRFKGGAKGMLWTSQIAPGCENGLKIRIFGDKAGLEWAQEKPNELWLTPLAGHHQRITRRDDNIDSDIATRGIRIPFGHPEGYLEAFATLYTDVADVLVAKRKGEQHPIESWIPGIETGVLGMRFIEAVLNSSEADGRWTPLVS</sequence>
<dbReference type="InterPro" id="IPR000683">
    <property type="entry name" value="Gfo/Idh/MocA-like_OxRdtase_N"/>
</dbReference>
<dbReference type="PANTHER" id="PTHR43708">
    <property type="entry name" value="CONSERVED EXPRESSED OXIDOREDUCTASE (EUROFUNG)"/>
    <property type="match status" value="1"/>
</dbReference>
<proteinExistence type="predicted"/>
<dbReference type="Pfam" id="PF01408">
    <property type="entry name" value="GFO_IDH_MocA"/>
    <property type="match status" value="1"/>
</dbReference>
<dbReference type="RefSeq" id="WP_123638170.1">
    <property type="nucleotide sequence ID" value="NZ_JBHYFO010000008.1"/>
</dbReference>
<accession>A0A3N1NQL8</accession>
<keyword evidence="4" id="KW-1185">Reference proteome</keyword>
<dbReference type="InterPro" id="IPR036291">
    <property type="entry name" value="NAD(P)-bd_dom_sf"/>
</dbReference>
<dbReference type="AlphaFoldDB" id="A0A3N1NQL8"/>
<dbReference type="GO" id="GO:0000166">
    <property type="term" value="F:nucleotide binding"/>
    <property type="evidence" value="ECO:0007669"/>
    <property type="project" value="InterPro"/>
</dbReference>
<comment type="caution">
    <text evidence="3">The sequence shown here is derived from an EMBL/GenBank/DDBJ whole genome shotgun (WGS) entry which is preliminary data.</text>
</comment>
<dbReference type="EMBL" id="RJUK01000001">
    <property type="protein sequence ID" value="ROQ21132.1"/>
    <property type="molecule type" value="Genomic_DNA"/>
</dbReference>
<dbReference type="InterPro" id="IPR051317">
    <property type="entry name" value="Gfo/Idh/MocA_oxidoreduct"/>
</dbReference>
<protein>
    <submittedName>
        <fullName evidence="3">Putative dehydrogenase</fullName>
    </submittedName>
</protein>
<feature type="domain" description="Gfo/Idh/MocA-like oxidoreductase N-terminal" evidence="1">
    <location>
        <begin position="7"/>
        <end position="133"/>
    </location>
</feature>
<evidence type="ECO:0000313" key="3">
    <source>
        <dbReference type="EMBL" id="ROQ21132.1"/>
    </source>
</evidence>
<dbReference type="PANTHER" id="PTHR43708:SF3">
    <property type="entry name" value="OXIDOREDUCTASE"/>
    <property type="match status" value="1"/>
</dbReference>
<organism evidence="3 4">
    <name type="scientific">Marinimicrobium koreense</name>
    <dbReference type="NCBI Taxonomy" id="306545"/>
    <lineage>
        <taxon>Bacteria</taxon>
        <taxon>Pseudomonadati</taxon>
        <taxon>Pseudomonadota</taxon>
        <taxon>Gammaproteobacteria</taxon>
        <taxon>Cellvibrionales</taxon>
        <taxon>Cellvibrionaceae</taxon>
        <taxon>Marinimicrobium</taxon>
    </lineage>
</organism>
<gene>
    <name evidence="3" type="ORF">EDC38_1754</name>
</gene>
<feature type="domain" description="GFO/IDH/MocA-like oxidoreductase" evidence="2">
    <location>
        <begin position="144"/>
        <end position="274"/>
    </location>
</feature>
<reference evidence="3 4" key="1">
    <citation type="submission" date="2018-11" db="EMBL/GenBank/DDBJ databases">
        <title>Genomic Encyclopedia of Type Strains, Phase IV (KMG-IV): sequencing the most valuable type-strain genomes for metagenomic binning, comparative biology and taxonomic classification.</title>
        <authorList>
            <person name="Goeker M."/>
        </authorList>
    </citation>
    <scope>NUCLEOTIDE SEQUENCE [LARGE SCALE GENOMIC DNA]</scope>
    <source>
        <strain evidence="3 4">DSM 16974</strain>
    </source>
</reference>
<dbReference type="Gene3D" id="3.30.360.10">
    <property type="entry name" value="Dihydrodipicolinate Reductase, domain 2"/>
    <property type="match status" value="1"/>
</dbReference>
<dbReference type="SUPFAM" id="SSF55347">
    <property type="entry name" value="Glyceraldehyde-3-phosphate dehydrogenase-like, C-terminal domain"/>
    <property type="match status" value="1"/>
</dbReference>
<dbReference type="Proteomes" id="UP000273643">
    <property type="component" value="Unassembled WGS sequence"/>
</dbReference>
<dbReference type="InterPro" id="IPR055170">
    <property type="entry name" value="GFO_IDH_MocA-like_dom"/>
</dbReference>
<evidence type="ECO:0000313" key="4">
    <source>
        <dbReference type="Proteomes" id="UP000273643"/>
    </source>
</evidence>
<dbReference type="Gene3D" id="3.40.50.720">
    <property type="entry name" value="NAD(P)-binding Rossmann-like Domain"/>
    <property type="match status" value="1"/>
</dbReference>
<dbReference type="SUPFAM" id="SSF51735">
    <property type="entry name" value="NAD(P)-binding Rossmann-fold domains"/>
    <property type="match status" value="1"/>
</dbReference>
<dbReference type="Pfam" id="PF22725">
    <property type="entry name" value="GFO_IDH_MocA_C3"/>
    <property type="match status" value="1"/>
</dbReference>
<name>A0A3N1NQL8_9GAMM</name>
<evidence type="ECO:0000259" key="1">
    <source>
        <dbReference type="Pfam" id="PF01408"/>
    </source>
</evidence>
<dbReference type="OrthoDB" id="9801953at2"/>